<evidence type="ECO:0000256" key="5">
    <source>
        <dbReference type="ARBA" id="ARBA00022676"/>
    </source>
</evidence>
<dbReference type="GO" id="GO:0004134">
    <property type="term" value="F:4-alpha-glucanotransferase activity"/>
    <property type="evidence" value="ECO:0007669"/>
    <property type="project" value="UniProtKB-EC"/>
</dbReference>
<accession>A0A919DF20</accession>
<evidence type="ECO:0000256" key="9">
    <source>
        <dbReference type="ARBA" id="ARBA00031501"/>
    </source>
</evidence>
<dbReference type="SUPFAM" id="SSF51445">
    <property type="entry name" value="(Trans)glycosidases"/>
    <property type="match status" value="1"/>
</dbReference>
<evidence type="ECO:0000256" key="6">
    <source>
        <dbReference type="ARBA" id="ARBA00022679"/>
    </source>
</evidence>
<dbReference type="PANTHER" id="PTHR32438:SF5">
    <property type="entry name" value="4-ALPHA-GLUCANOTRANSFERASE DPE1, CHLOROPLASTIC_AMYLOPLASTIC"/>
    <property type="match status" value="1"/>
</dbReference>
<evidence type="ECO:0000256" key="1">
    <source>
        <dbReference type="ARBA" id="ARBA00000439"/>
    </source>
</evidence>
<evidence type="ECO:0000313" key="11">
    <source>
        <dbReference type="EMBL" id="GHE42136.1"/>
    </source>
</evidence>
<evidence type="ECO:0000256" key="2">
    <source>
        <dbReference type="ARBA" id="ARBA00005684"/>
    </source>
</evidence>
<protein>
    <recommendedName>
        <fullName evidence="4 10">4-alpha-glucanotransferase</fullName>
        <ecNumber evidence="3 10">2.4.1.25</ecNumber>
    </recommendedName>
    <alternativeName>
        <fullName evidence="8 10">Amylomaltase</fullName>
    </alternativeName>
    <alternativeName>
        <fullName evidence="9 10">Disproportionating enzyme</fullName>
    </alternativeName>
</protein>
<dbReference type="EMBL" id="BNCF01000017">
    <property type="protein sequence ID" value="GHE42136.1"/>
    <property type="molecule type" value="Genomic_DNA"/>
</dbReference>
<gene>
    <name evidence="11" type="primary">malQ</name>
    <name evidence="11" type="ORF">GCM10007167_24990</name>
</gene>
<keyword evidence="5 10" id="KW-0328">Glycosyltransferase</keyword>
<comment type="catalytic activity">
    <reaction evidence="1 10">
        <text>Transfers a segment of a (1-&gt;4)-alpha-D-glucan to a new position in an acceptor, which may be glucose or a (1-&gt;4)-alpha-D-glucan.</text>
        <dbReference type="EC" id="2.4.1.25"/>
    </reaction>
</comment>
<evidence type="ECO:0000313" key="12">
    <source>
        <dbReference type="Proteomes" id="UP000636453"/>
    </source>
</evidence>
<dbReference type="InterPro" id="IPR003385">
    <property type="entry name" value="Glyco_hydro_77"/>
</dbReference>
<dbReference type="EC" id="2.4.1.25" evidence="3 10"/>
<evidence type="ECO:0000256" key="8">
    <source>
        <dbReference type="ARBA" id="ARBA00031423"/>
    </source>
</evidence>
<reference evidence="11" key="2">
    <citation type="submission" date="2020-09" db="EMBL/GenBank/DDBJ databases">
        <authorList>
            <person name="Sun Q."/>
            <person name="Kim S."/>
        </authorList>
    </citation>
    <scope>NUCLEOTIDE SEQUENCE</scope>
    <source>
        <strain evidence="11">KCTC 32020</strain>
    </source>
</reference>
<dbReference type="OrthoDB" id="9763489at2"/>
<dbReference type="PANTHER" id="PTHR32438">
    <property type="entry name" value="4-ALPHA-GLUCANOTRANSFERASE DPE1, CHLOROPLASTIC/AMYLOPLASTIC"/>
    <property type="match status" value="1"/>
</dbReference>
<keyword evidence="7 10" id="KW-0119">Carbohydrate metabolism</keyword>
<proteinExistence type="inferred from homology"/>
<comment type="similarity">
    <text evidence="2 10">Belongs to the disproportionating enzyme family.</text>
</comment>
<dbReference type="Gene3D" id="3.20.20.80">
    <property type="entry name" value="Glycosidases"/>
    <property type="match status" value="2"/>
</dbReference>
<dbReference type="Pfam" id="PF02446">
    <property type="entry name" value="Glyco_hydro_77"/>
    <property type="match status" value="2"/>
</dbReference>
<evidence type="ECO:0000256" key="10">
    <source>
        <dbReference type="RuleBase" id="RU361207"/>
    </source>
</evidence>
<organism evidence="11 12">
    <name type="scientific">Vulcaniibacterium thermophilum</name>
    <dbReference type="NCBI Taxonomy" id="1169913"/>
    <lineage>
        <taxon>Bacteria</taxon>
        <taxon>Pseudomonadati</taxon>
        <taxon>Pseudomonadota</taxon>
        <taxon>Gammaproteobacteria</taxon>
        <taxon>Lysobacterales</taxon>
        <taxon>Lysobacteraceae</taxon>
        <taxon>Vulcaniibacterium</taxon>
    </lineage>
</organism>
<dbReference type="GO" id="GO:0005975">
    <property type="term" value="P:carbohydrate metabolic process"/>
    <property type="evidence" value="ECO:0007669"/>
    <property type="project" value="InterPro"/>
</dbReference>
<evidence type="ECO:0000256" key="7">
    <source>
        <dbReference type="ARBA" id="ARBA00023277"/>
    </source>
</evidence>
<sequence length="639" mass="69515">MNGAQLEQVAREAGLLVEWEDAEGRMRRVAPETLRVVLERLGYPADTPQRLRESLARIGREREAAPPLRVLQAGARIALGPPHAAYEWEDECGERHGGRFDAEGAPSTALAPGYGRLRFGDTELALALAPARCHGPADALGAPRPRAWGLALQVYAVRGPHDAGIGDAGGVAAWAARAAQAGADAIALSPLHALADPARQPSPYSPSDRRFLNPLHAAPTRVLGETFALNGLNRAGLAETFASCQALHLVDWPRAAEAKLRWLRQLHADFASAEDRLQCDFATFCNASGASLRAFAGFAAASDGLDAGFHRFAQWLAARSWADLQAECRARGMRIGLIADLAVGFAPDGAEARAHRDCVLDGLTLGAPPDAFNAQGQVWGIAAFHPHALRRHGYAPWIELLRAAMRDRGGVRIDHILGVLRLWVVPEGGAPGEGVYLRNAFDDLLNLLALESWRHRCIVIGEDLGVVPDGLRAELARRGVLGLDVLPFTRDERGEFLPPERWRREAVATTTTHDLPPLAGWRAGHDLGWRYRLGQLDDDALVTQLEQRQRDIERLAYSVATALGGSGHEHADWLRFTARAPAPLALLPVEDALELDEQPNLPGTVDEHPNWRRRLPGLPPEAALRRNLEAFADGRRQTP</sequence>
<name>A0A919DF20_9GAMM</name>
<dbReference type="NCBIfam" id="TIGR00217">
    <property type="entry name" value="malQ"/>
    <property type="match status" value="1"/>
</dbReference>
<dbReference type="RefSeq" id="WP_146474140.1">
    <property type="nucleotide sequence ID" value="NZ_BNCF01000017.1"/>
</dbReference>
<dbReference type="AlphaFoldDB" id="A0A919DF20"/>
<evidence type="ECO:0000256" key="3">
    <source>
        <dbReference type="ARBA" id="ARBA00012560"/>
    </source>
</evidence>
<keyword evidence="12" id="KW-1185">Reference proteome</keyword>
<dbReference type="InterPro" id="IPR017853">
    <property type="entry name" value="GH"/>
</dbReference>
<evidence type="ECO:0000256" key="4">
    <source>
        <dbReference type="ARBA" id="ARBA00020295"/>
    </source>
</evidence>
<reference evidence="11" key="1">
    <citation type="journal article" date="2014" name="Int. J. Syst. Evol. Microbiol.">
        <title>Complete genome sequence of Corynebacterium casei LMG S-19264T (=DSM 44701T), isolated from a smear-ripened cheese.</title>
        <authorList>
            <consortium name="US DOE Joint Genome Institute (JGI-PGF)"/>
            <person name="Walter F."/>
            <person name="Albersmeier A."/>
            <person name="Kalinowski J."/>
            <person name="Ruckert C."/>
        </authorList>
    </citation>
    <scope>NUCLEOTIDE SEQUENCE</scope>
    <source>
        <strain evidence="11">KCTC 32020</strain>
    </source>
</reference>
<comment type="caution">
    <text evidence="11">The sequence shown here is derived from an EMBL/GenBank/DDBJ whole genome shotgun (WGS) entry which is preliminary data.</text>
</comment>
<keyword evidence="6 10" id="KW-0808">Transferase</keyword>
<dbReference type="Proteomes" id="UP000636453">
    <property type="component" value="Unassembled WGS sequence"/>
</dbReference>